<dbReference type="AlphaFoldDB" id="A0A2A6BII9"/>
<organism evidence="1 2">
    <name type="scientific">Pristionchus pacificus</name>
    <name type="common">Parasitic nematode worm</name>
    <dbReference type="NCBI Taxonomy" id="54126"/>
    <lineage>
        <taxon>Eukaryota</taxon>
        <taxon>Metazoa</taxon>
        <taxon>Ecdysozoa</taxon>
        <taxon>Nematoda</taxon>
        <taxon>Chromadorea</taxon>
        <taxon>Rhabditida</taxon>
        <taxon>Rhabditina</taxon>
        <taxon>Diplogasteromorpha</taxon>
        <taxon>Diplogasteroidea</taxon>
        <taxon>Neodiplogasteridae</taxon>
        <taxon>Pristionchus</taxon>
    </lineage>
</organism>
<evidence type="ECO:0000313" key="1">
    <source>
        <dbReference type="EnsemblMetazoa" id="PPA24584.1"/>
    </source>
</evidence>
<proteinExistence type="predicted"/>
<gene>
    <name evidence="1" type="primary">WBGene00114138</name>
</gene>
<dbReference type="EnsemblMetazoa" id="PPA24584.1">
    <property type="protein sequence ID" value="PPA24584.1"/>
    <property type="gene ID" value="WBGene00114138"/>
</dbReference>
<protein>
    <submittedName>
        <fullName evidence="1">Uncharacterized protein</fullName>
    </submittedName>
</protein>
<dbReference type="Proteomes" id="UP000005239">
    <property type="component" value="Unassembled WGS sequence"/>
</dbReference>
<reference evidence="2" key="1">
    <citation type="journal article" date="2008" name="Nat. Genet.">
        <title>The Pristionchus pacificus genome provides a unique perspective on nematode lifestyle and parasitism.</title>
        <authorList>
            <person name="Dieterich C."/>
            <person name="Clifton S.W."/>
            <person name="Schuster L.N."/>
            <person name="Chinwalla A."/>
            <person name="Delehaunty K."/>
            <person name="Dinkelacker I."/>
            <person name="Fulton L."/>
            <person name="Fulton R."/>
            <person name="Godfrey J."/>
            <person name="Minx P."/>
            <person name="Mitreva M."/>
            <person name="Roeseler W."/>
            <person name="Tian H."/>
            <person name="Witte H."/>
            <person name="Yang S.P."/>
            <person name="Wilson R.K."/>
            <person name="Sommer R.J."/>
        </authorList>
    </citation>
    <scope>NUCLEOTIDE SEQUENCE [LARGE SCALE GENOMIC DNA]</scope>
    <source>
        <strain evidence="2">PS312</strain>
    </source>
</reference>
<sequence length="349" mass="40014">MNMIEQLTDDQALSGLGKLPAEIRSMIFDNVTASIGELRLVCKSWLEMVNDWLTTNKKPAFLNLAISEENAKFMRVAIEFQNCNAACFLDLWQLCKDMRKESVKRCYARFPHYTQVHLDIPYEGPLIERLSSSLSTKTRDLSIGGHYRTPRMKSPPETDRFLNSTACLLKTLKRATTLSFSRKCLNDATGWVPEAGILYLDPSRKPLFAWIQVGFAHQRSFMLYAASTFETVDITQLNESCFAHNLFLGSHNVNWTEIIVEMLGSGLRGLHLKNVYTPLLDHNDVRHIIEMMMSMNKHLVFSTNIYIVFPANIEFNGIQVKHREERITRDYQMYPVIEITSAPVLGTCF</sequence>
<evidence type="ECO:0000313" key="2">
    <source>
        <dbReference type="Proteomes" id="UP000005239"/>
    </source>
</evidence>
<reference evidence="1" key="2">
    <citation type="submission" date="2022-06" db="UniProtKB">
        <authorList>
            <consortium name="EnsemblMetazoa"/>
        </authorList>
    </citation>
    <scope>IDENTIFICATION</scope>
    <source>
        <strain evidence="1">PS312</strain>
    </source>
</reference>
<accession>A0A2A6BII9</accession>
<name>A0A2A6BII9_PRIPA</name>
<keyword evidence="2" id="KW-1185">Reference proteome</keyword>
<accession>A0A8R1UJ90</accession>